<organism evidence="3 4">
    <name type="scientific">Chlamydomonas reinhardtii</name>
    <name type="common">Chlamydomonas smithii</name>
    <dbReference type="NCBI Taxonomy" id="3055"/>
    <lineage>
        <taxon>Eukaryota</taxon>
        <taxon>Viridiplantae</taxon>
        <taxon>Chlorophyta</taxon>
        <taxon>core chlorophytes</taxon>
        <taxon>Chlorophyceae</taxon>
        <taxon>CS clade</taxon>
        <taxon>Chlamydomonadales</taxon>
        <taxon>Chlamydomonadaceae</taxon>
        <taxon>Chlamydomonas</taxon>
    </lineage>
</organism>
<reference evidence="3 4" key="1">
    <citation type="journal article" date="2007" name="Science">
        <title>The Chlamydomonas genome reveals the evolution of key animal and plant functions.</title>
        <authorList>
            <person name="Merchant S.S."/>
            <person name="Prochnik S.E."/>
            <person name="Vallon O."/>
            <person name="Harris E.H."/>
            <person name="Karpowicz S.J."/>
            <person name="Witman G.B."/>
            <person name="Terry A."/>
            <person name="Salamov A."/>
            <person name="Fritz-Laylin L.K."/>
            <person name="Marechal-Drouard L."/>
            <person name="Marshall W.F."/>
            <person name="Qu L.H."/>
            <person name="Nelson D.R."/>
            <person name="Sanderfoot A.A."/>
            <person name="Spalding M.H."/>
            <person name="Kapitonov V.V."/>
            <person name="Ren Q."/>
            <person name="Ferris P."/>
            <person name="Lindquist E."/>
            <person name="Shapiro H."/>
            <person name="Lucas S.M."/>
            <person name="Grimwood J."/>
            <person name="Schmutz J."/>
            <person name="Cardol P."/>
            <person name="Cerutti H."/>
            <person name="Chanfreau G."/>
            <person name="Chen C.L."/>
            <person name="Cognat V."/>
            <person name="Croft M.T."/>
            <person name="Dent R."/>
            <person name="Dutcher S."/>
            <person name="Fernandez E."/>
            <person name="Fukuzawa H."/>
            <person name="Gonzalez-Ballester D."/>
            <person name="Gonzalez-Halphen D."/>
            <person name="Hallmann A."/>
            <person name="Hanikenne M."/>
            <person name="Hippler M."/>
            <person name="Inwood W."/>
            <person name="Jabbari K."/>
            <person name="Kalanon M."/>
            <person name="Kuras R."/>
            <person name="Lefebvre P.A."/>
            <person name="Lemaire S.D."/>
            <person name="Lobanov A.V."/>
            <person name="Lohr M."/>
            <person name="Manuell A."/>
            <person name="Meier I."/>
            <person name="Mets L."/>
            <person name="Mittag M."/>
            <person name="Mittelmeier T."/>
            <person name="Moroney J.V."/>
            <person name="Moseley J."/>
            <person name="Napoli C."/>
            <person name="Nedelcu A.M."/>
            <person name="Niyogi K."/>
            <person name="Novoselov S.V."/>
            <person name="Paulsen I.T."/>
            <person name="Pazour G."/>
            <person name="Purton S."/>
            <person name="Ral J.P."/>
            <person name="Riano-Pachon D.M."/>
            <person name="Riekhof W."/>
            <person name="Rymarquis L."/>
            <person name="Schroda M."/>
            <person name="Stern D."/>
            <person name="Umen J."/>
            <person name="Willows R."/>
            <person name="Wilson N."/>
            <person name="Zimmer S.L."/>
            <person name="Allmer J."/>
            <person name="Balk J."/>
            <person name="Bisova K."/>
            <person name="Chen C.J."/>
            <person name="Elias M."/>
            <person name="Gendler K."/>
            <person name="Hauser C."/>
            <person name="Lamb M.R."/>
            <person name="Ledford H."/>
            <person name="Long J.C."/>
            <person name="Minagawa J."/>
            <person name="Page M.D."/>
            <person name="Pan J."/>
            <person name="Pootakham W."/>
            <person name="Roje S."/>
            <person name="Rose A."/>
            <person name="Stahlberg E."/>
            <person name="Terauchi A.M."/>
            <person name="Yang P."/>
            <person name="Ball S."/>
            <person name="Bowler C."/>
            <person name="Dieckmann C.L."/>
            <person name="Gladyshev V.N."/>
            <person name="Green P."/>
            <person name="Jorgensen R."/>
            <person name="Mayfield S."/>
            <person name="Mueller-Roeber B."/>
            <person name="Rajamani S."/>
            <person name="Sayre R.T."/>
            <person name="Brokstein P."/>
            <person name="Dubchak I."/>
            <person name="Goodstein D."/>
            <person name="Hornick L."/>
            <person name="Huang Y.W."/>
            <person name="Jhaveri J."/>
            <person name="Luo Y."/>
            <person name="Martinez D."/>
            <person name="Ngau W.C."/>
            <person name="Otillar B."/>
            <person name="Poliakov A."/>
            <person name="Porter A."/>
            <person name="Szajkowski L."/>
            <person name="Werner G."/>
            <person name="Zhou K."/>
            <person name="Grigoriev I.V."/>
            <person name="Rokhsar D.S."/>
            <person name="Grossman A.R."/>
        </authorList>
    </citation>
    <scope>NUCLEOTIDE SEQUENCE [LARGE SCALE GENOMIC DNA]</scope>
    <source>
        <strain evidence="4">CC-503</strain>
        <strain evidence="3">CC-503 cw92 mt+</strain>
    </source>
</reference>
<accession>A0A2K3D4X8</accession>
<keyword evidence="2" id="KW-0812">Transmembrane</keyword>
<dbReference type="RefSeq" id="XP_042918690.1">
    <property type="nucleotide sequence ID" value="XM_043068595.1"/>
</dbReference>
<dbReference type="EMBL" id="CM008973">
    <property type="protein sequence ID" value="PNW75590.1"/>
    <property type="molecule type" value="Genomic_DNA"/>
</dbReference>
<dbReference type="Gramene" id="PNW75590">
    <property type="protein sequence ID" value="PNW75590"/>
    <property type="gene ID" value="CHLRE_12g532867v5"/>
</dbReference>
<dbReference type="EMBL" id="CM008973">
    <property type="protein sequence ID" value="PNW75591.1"/>
    <property type="molecule type" value="Genomic_DNA"/>
</dbReference>
<name>A0A2K3D4X8_CHLRE</name>
<dbReference type="AlphaFoldDB" id="A0A2K3D4X8"/>
<reference evidence="3" key="2">
    <citation type="submission" date="2017-07" db="EMBL/GenBank/DDBJ databases">
        <title>WGS assembly of Chlamydomonas reinhardtii.</title>
        <authorList>
            <consortium name="Chlamydomonas Annotation Team"/>
            <consortium name="JGI Annotation Team"/>
            <person name="Merchant S.S."/>
            <person name="Prochnik S.E."/>
            <person name="Vallon O."/>
            <person name="Harris E.H."/>
            <person name="Karpowicz S.J."/>
            <person name="Witman G.B."/>
            <person name="Terry A."/>
            <person name="Salamov A."/>
            <person name="Fritz-Laylin L.K."/>
            <person name="Marechal-Drouard L."/>
            <person name="Marshall W.F."/>
            <person name="Qu L.H."/>
            <person name="Nelson D.R."/>
            <person name="Sanderfoot A.A."/>
            <person name="Spalding M.H."/>
            <person name="Kapitonov V.V."/>
            <person name="Ren Q."/>
            <person name="Ferris P."/>
            <person name="Lindquist E."/>
            <person name="Shapiro H."/>
            <person name="Lucas S.M."/>
            <person name="Grimwood J."/>
            <person name="Schmutz J."/>
            <person name="Grigoriev I.V."/>
            <person name="Rokhsar D.S."/>
        </authorList>
    </citation>
    <scope>NUCLEOTIDE SEQUENCE</scope>
    <source>
        <strain evidence="3">CC-503 cw92 mt+</strain>
    </source>
</reference>
<feature type="compositionally biased region" description="Low complexity" evidence="1">
    <location>
        <begin position="158"/>
        <end position="187"/>
    </location>
</feature>
<evidence type="ECO:0000313" key="3">
    <source>
        <dbReference type="EMBL" id="PNW75591.1"/>
    </source>
</evidence>
<dbReference type="InterPro" id="IPR011042">
    <property type="entry name" value="6-blade_b-propeller_TolB-like"/>
</dbReference>
<dbReference type="Gramene" id="PNW75591">
    <property type="protein sequence ID" value="PNW75591"/>
    <property type="gene ID" value="CHLRE_12g532867v5"/>
</dbReference>
<dbReference type="Proteomes" id="UP000006906">
    <property type="component" value="Chromosome 12"/>
</dbReference>
<proteinExistence type="predicted"/>
<dbReference type="GeneID" id="5718544"/>
<sequence>MDMTESCWDPWSASLYLIVRNAVLRMRGDELELVAGSIEEEGDEDGEGAAARFAQPRAIAADGAGSLLLVDSRGHDQIRRLQLPAAWQCAGVVAAAAGSGAAAAVSRSSNTDRAMAGTNAGTVAAGGAAAGVIMVTTMLTNVGSMLLCVSRAPPPPQQQEQPPAVAAAAGKRGASSSSCSSGSGSAG</sequence>
<keyword evidence="4" id="KW-1185">Reference proteome</keyword>
<protein>
    <submittedName>
        <fullName evidence="3">Uncharacterized protein</fullName>
    </submittedName>
</protein>
<dbReference type="PaxDb" id="3055-EDP03585"/>
<dbReference type="RefSeq" id="XP_042918691.1">
    <property type="nucleotide sequence ID" value="XM_043068596.1"/>
</dbReference>
<evidence type="ECO:0000256" key="1">
    <source>
        <dbReference type="SAM" id="MobiDB-lite"/>
    </source>
</evidence>
<evidence type="ECO:0000313" key="4">
    <source>
        <dbReference type="Proteomes" id="UP000006906"/>
    </source>
</evidence>
<dbReference type="KEGG" id="cre:CHLRE_12g532867v5"/>
<feature type="region of interest" description="Disordered" evidence="1">
    <location>
        <begin position="150"/>
        <end position="187"/>
    </location>
</feature>
<keyword evidence="2" id="KW-1133">Transmembrane helix</keyword>
<evidence type="ECO:0000256" key="2">
    <source>
        <dbReference type="SAM" id="Phobius"/>
    </source>
</evidence>
<gene>
    <name evidence="3" type="ORF">CHLRE_12g532867v5</name>
</gene>
<keyword evidence="2" id="KW-0472">Membrane</keyword>
<dbReference type="Gene3D" id="2.120.10.30">
    <property type="entry name" value="TolB, C-terminal domain"/>
    <property type="match status" value="1"/>
</dbReference>
<feature type="transmembrane region" description="Helical" evidence="2">
    <location>
        <begin position="85"/>
        <end position="105"/>
    </location>
</feature>
<feature type="transmembrane region" description="Helical" evidence="2">
    <location>
        <begin position="125"/>
        <end position="149"/>
    </location>
</feature>